<evidence type="ECO:0000313" key="1">
    <source>
        <dbReference type="EMBL" id="ABM96879.1"/>
    </source>
</evidence>
<protein>
    <submittedName>
        <fullName evidence="1">Uncharacterized protein</fullName>
    </submittedName>
</protein>
<dbReference type="AlphaFoldDB" id="A2SMU0"/>
<accession>A2SMU0</accession>
<dbReference type="HOGENOM" id="CLU_2479808_0_0_4"/>
<evidence type="ECO:0000313" key="2">
    <source>
        <dbReference type="Proteomes" id="UP000000366"/>
    </source>
</evidence>
<sequence>MSAIVSRSATLARPFHFTRTHIPTGKTTVGDFNGTHEPCWSDDNWRYTPIASLARSAVSLVERWNGQRPENTLWRYALANGPAPAAS</sequence>
<dbReference type="KEGG" id="mpt:Mpe_B0100"/>
<dbReference type="RefSeq" id="WP_011831494.1">
    <property type="nucleotide sequence ID" value="NC_008826.1"/>
</dbReference>
<dbReference type="Proteomes" id="UP000000366">
    <property type="component" value="Plasmid RPME01"/>
</dbReference>
<keyword evidence="1" id="KW-0614">Plasmid</keyword>
<geneLocation type="plasmid" evidence="1 2">
    <name>RPME01</name>
</geneLocation>
<name>A2SMU0_METPP</name>
<gene>
    <name evidence="1" type="ordered locus">Mpe_B0100</name>
</gene>
<dbReference type="EMBL" id="CP000556">
    <property type="protein sequence ID" value="ABM96879.1"/>
    <property type="molecule type" value="Genomic_DNA"/>
</dbReference>
<keyword evidence="2" id="KW-1185">Reference proteome</keyword>
<organism evidence="1 2">
    <name type="scientific">Methylibium petroleiphilum (strain ATCC BAA-1232 / LMG 22953 / PM1)</name>
    <dbReference type="NCBI Taxonomy" id="420662"/>
    <lineage>
        <taxon>Bacteria</taxon>
        <taxon>Pseudomonadati</taxon>
        <taxon>Pseudomonadota</taxon>
        <taxon>Betaproteobacteria</taxon>
        <taxon>Burkholderiales</taxon>
        <taxon>Sphaerotilaceae</taxon>
        <taxon>Methylibium</taxon>
    </lineage>
</organism>
<proteinExistence type="predicted"/>
<reference evidence="1 2" key="1">
    <citation type="journal article" date="2007" name="J. Bacteriol.">
        <title>Whole-genome analysis of the methyl tert-butyl ether-degrading beta-proteobacterium Methylibium petroleiphilum PM1.</title>
        <authorList>
            <person name="Kane S.R."/>
            <person name="Chakicherla A.Y."/>
            <person name="Chain P.S.G."/>
            <person name="Schmidt R."/>
            <person name="Shin M.W."/>
            <person name="Legler T.C."/>
            <person name="Scow K.M."/>
            <person name="Larimer F.W."/>
            <person name="Lucas S.M."/>
            <person name="Richardson P.M."/>
            <person name="Hristova K.R."/>
        </authorList>
    </citation>
    <scope>NUCLEOTIDE SEQUENCE [LARGE SCALE GENOMIC DNA]</scope>
    <source>
        <strain evidence="2">ATCC BAA-1232 / LMG 22953 / PM1</strain>
        <plasmid evidence="1 2">RPME01</plasmid>
    </source>
</reference>